<evidence type="ECO:0000256" key="5">
    <source>
        <dbReference type="ARBA" id="ARBA00023136"/>
    </source>
</evidence>
<feature type="transmembrane region" description="Helical" evidence="6">
    <location>
        <begin position="77"/>
        <end position="95"/>
    </location>
</feature>
<feature type="transmembrane region" description="Helical" evidence="6">
    <location>
        <begin position="101"/>
        <end position="121"/>
    </location>
</feature>
<dbReference type="InterPro" id="IPR050638">
    <property type="entry name" value="AA-Vitamin_Transporters"/>
</dbReference>
<feature type="transmembrane region" description="Helical" evidence="6">
    <location>
        <begin position="197"/>
        <end position="216"/>
    </location>
</feature>
<gene>
    <name evidence="8" type="ORF">WH50_18165</name>
</gene>
<dbReference type="InterPro" id="IPR037185">
    <property type="entry name" value="EmrE-like"/>
</dbReference>
<evidence type="ECO:0000256" key="2">
    <source>
        <dbReference type="ARBA" id="ARBA00007362"/>
    </source>
</evidence>
<keyword evidence="9" id="KW-1185">Reference proteome</keyword>
<feature type="transmembrane region" description="Helical" evidence="6">
    <location>
        <begin position="228"/>
        <end position="246"/>
    </location>
</feature>
<evidence type="ECO:0000256" key="3">
    <source>
        <dbReference type="ARBA" id="ARBA00022692"/>
    </source>
</evidence>
<feature type="transmembrane region" description="Helical" evidence="6">
    <location>
        <begin position="258"/>
        <end position="277"/>
    </location>
</feature>
<protein>
    <submittedName>
        <fullName evidence="8">Membrane protein</fullName>
    </submittedName>
</protein>
<feature type="domain" description="EamA" evidence="7">
    <location>
        <begin position="165"/>
        <end position="298"/>
    </location>
</feature>
<comment type="caution">
    <text evidence="8">The sequence shown here is derived from an EMBL/GenBank/DDBJ whole genome shotgun (WGS) entry which is preliminary data.</text>
</comment>
<accession>A0ABX5LWN9</accession>
<reference evidence="8 9" key="1">
    <citation type="submission" date="2015-03" db="EMBL/GenBank/DDBJ databases">
        <authorList>
            <person name="Krishnan R."/>
            <person name="Midha S."/>
            <person name="Patil P.B."/>
            <person name="Rameshkumar N."/>
        </authorList>
    </citation>
    <scope>NUCLEOTIDE SEQUENCE [LARGE SCALE GENOMIC DNA]</scope>
    <source>
        <strain evidence="8 9">L1E11</strain>
    </source>
</reference>
<keyword evidence="3 6" id="KW-0812">Transmembrane</keyword>
<evidence type="ECO:0000313" key="8">
    <source>
        <dbReference type="EMBL" id="PXF29883.1"/>
    </source>
</evidence>
<name>A0ABX5LWN9_9GAMM</name>
<feature type="transmembrane region" description="Helical" evidence="6">
    <location>
        <begin position="164"/>
        <end position="185"/>
    </location>
</feature>
<comment type="subcellular location">
    <subcellularLocation>
        <location evidence="1">Membrane</location>
        <topology evidence="1">Multi-pass membrane protein</topology>
    </subcellularLocation>
</comment>
<dbReference type="RefSeq" id="WP_110188764.1">
    <property type="nucleotide sequence ID" value="NZ_CP177354.1"/>
</dbReference>
<feature type="transmembrane region" description="Helical" evidence="6">
    <location>
        <begin position="133"/>
        <end position="152"/>
    </location>
</feature>
<dbReference type="Proteomes" id="UP000248090">
    <property type="component" value="Unassembled WGS sequence"/>
</dbReference>
<evidence type="ECO:0000256" key="6">
    <source>
        <dbReference type="SAM" id="Phobius"/>
    </source>
</evidence>
<dbReference type="EMBL" id="LAPT01000093">
    <property type="protein sequence ID" value="PXF29883.1"/>
    <property type="molecule type" value="Genomic_DNA"/>
</dbReference>
<evidence type="ECO:0000259" key="7">
    <source>
        <dbReference type="Pfam" id="PF00892"/>
    </source>
</evidence>
<evidence type="ECO:0000256" key="1">
    <source>
        <dbReference type="ARBA" id="ARBA00004141"/>
    </source>
</evidence>
<sequence length="303" mass="31663">MAHSIHLEKQSRHGVLAVLLASFLWGTTGTVASFASQLNPLAIGAFAMGVGGLLQALQARSQLRQDIAQLLQVKPRLLLGGMAIAIYPLAFYSSMKLAGVAAGTVISIATAPFATVVLECVLTRNNTINRRWLISFALGVVGVVMLTSGNAADAAEGQSQALGKMIGVLLGLVAGVAYAIYAWLAKSMIDQGIPSESAMSGMFAIGAAVLIPSLLLTGQHLFASVHNILVVSYMALVPMFIGYLAFGFGLRYVNASKATLLTLFEPVVAAVLAVVIVGEQISLLGWAGIALIMFCLFLQARGS</sequence>
<dbReference type="SUPFAM" id="SSF103481">
    <property type="entry name" value="Multidrug resistance efflux transporter EmrE"/>
    <property type="match status" value="1"/>
</dbReference>
<dbReference type="PANTHER" id="PTHR32322">
    <property type="entry name" value="INNER MEMBRANE TRANSPORTER"/>
    <property type="match status" value="1"/>
</dbReference>
<keyword evidence="5 6" id="KW-0472">Membrane</keyword>
<organism evidence="8 9">
    <name type="scientific">Pokkaliibacter plantistimulans</name>
    <dbReference type="NCBI Taxonomy" id="1635171"/>
    <lineage>
        <taxon>Bacteria</taxon>
        <taxon>Pseudomonadati</taxon>
        <taxon>Pseudomonadota</taxon>
        <taxon>Gammaproteobacteria</taxon>
        <taxon>Oceanospirillales</taxon>
        <taxon>Balneatrichaceae</taxon>
        <taxon>Pokkaliibacter</taxon>
    </lineage>
</organism>
<proteinExistence type="inferred from homology"/>
<evidence type="ECO:0000313" key="9">
    <source>
        <dbReference type="Proteomes" id="UP000248090"/>
    </source>
</evidence>
<evidence type="ECO:0000256" key="4">
    <source>
        <dbReference type="ARBA" id="ARBA00022989"/>
    </source>
</evidence>
<feature type="transmembrane region" description="Helical" evidence="6">
    <location>
        <begin position="283"/>
        <end position="300"/>
    </location>
</feature>
<dbReference type="PANTHER" id="PTHR32322:SF2">
    <property type="entry name" value="EAMA DOMAIN-CONTAINING PROTEIN"/>
    <property type="match status" value="1"/>
</dbReference>
<feature type="transmembrane region" description="Helical" evidence="6">
    <location>
        <begin position="15"/>
        <end position="35"/>
    </location>
</feature>
<feature type="domain" description="EamA" evidence="7">
    <location>
        <begin position="14"/>
        <end position="147"/>
    </location>
</feature>
<comment type="similarity">
    <text evidence="2">Belongs to the EamA transporter family.</text>
</comment>
<dbReference type="Pfam" id="PF00892">
    <property type="entry name" value="EamA"/>
    <property type="match status" value="2"/>
</dbReference>
<feature type="transmembrane region" description="Helical" evidence="6">
    <location>
        <begin position="41"/>
        <end position="57"/>
    </location>
</feature>
<dbReference type="InterPro" id="IPR000620">
    <property type="entry name" value="EamA_dom"/>
</dbReference>
<keyword evidence="4 6" id="KW-1133">Transmembrane helix</keyword>